<feature type="non-terminal residue" evidence="1">
    <location>
        <position position="1"/>
    </location>
</feature>
<proteinExistence type="predicted"/>
<sequence length="44" mass="5054">KPLVCSLKNMWFSKSYHAPRCMSSYKPRVVILDVQCQANQATHS</sequence>
<name>C7IY76_ORYSJ</name>
<evidence type="ECO:0000313" key="1">
    <source>
        <dbReference type="EMBL" id="BAH91657.1"/>
    </source>
</evidence>
<reference evidence="2" key="2">
    <citation type="journal article" date="2008" name="Nucleic Acids Res.">
        <title>The rice annotation project database (RAP-DB): 2008 update.</title>
        <authorList>
            <consortium name="The rice annotation project (RAP)"/>
        </authorList>
    </citation>
    <scope>GENOME REANNOTATION</scope>
    <source>
        <strain evidence="2">cv. Nipponbare</strain>
    </source>
</reference>
<dbReference type="EMBL" id="AP008208">
    <property type="protein sequence ID" value="BAH91657.1"/>
    <property type="molecule type" value="Genomic_DNA"/>
</dbReference>
<dbReference type="Proteomes" id="UP000000763">
    <property type="component" value="Chromosome 2"/>
</dbReference>
<dbReference type="AlphaFoldDB" id="C7IY76"/>
<organism evidence="1 2">
    <name type="scientific">Oryza sativa subsp. japonica</name>
    <name type="common">Rice</name>
    <dbReference type="NCBI Taxonomy" id="39947"/>
    <lineage>
        <taxon>Eukaryota</taxon>
        <taxon>Viridiplantae</taxon>
        <taxon>Streptophyta</taxon>
        <taxon>Embryophyta</taxon>
        <taxon>Tracheophyta</taxon>
        <taxon>Spermatophyta</taxon>
        <taxon>Magnoliopsida</taxon>
        <taxon>Liliopsida</taxon>
        <taxon>Poales</taxon>
        <taxon>Poaceae</taxon>
        <taxon>BOP clade</taxon>
        <taxon>Oryzoideae</taxon>
        <taxon>Oryzeae</taxon>
        <taxon>Oryzinae</taxon>
        <taxon>Oryza</taxon>
        <taxon>Oryza sativa</taxon>
    </lineage>
</organism>
<dbReference type="KEGG" id="dosa:Os02g0328600"/>
<protein>
    <submittedName>
        <fullName evidence="1">Os02g0328600 protein</fullName>
    </submittedName>
</protein>
<gene>
    <name evidence="1" type="ordered locus">Os02g0328600</name>
</gene>
<evidence type="ECO:0000313" key="2">
    <source>
        <dbReference type="Proteomes" id="UP000000763"/>
    </source>
</evidence>
<reference evidence="1 2" key="1">
    <citation type="journal article" date="2005" name="Nature">
        <title>The map-based sequence of the rice genome.</title>
        <authorList>
            <consortium name="International rice genome sequencing project (IRGSP)"/>
            <person name="Matsumoto T."/>
            <person name="Wu J."/>
            <person name="Kanamori H."/>
            <person name="Katayose Y."/>
            <person name="Fujisawa M."/>
            <person name="Namiki N."/>
            <person name="Mizuno H."/>
            <person name="Yamamoto K."/>
            <person name="Antonio B.A."/>
            <person name="Baba T."/>
            <person name="Sakata K."/>
            <person name="Nagamura Y."/>
            <person name="Aoki H."/>
            <person name="Arikawa K."/>
            <person name="Arita K."/>
            <person name="Bito T."/>
            <person name="Chiden Y."/>
            <person name="Fujitsuka N."/>
            <person name="Fukunaka R."/>
            <person name="Hamada M."/>
            <person name="Harada C."/>
            <person name="Hayashi A."/>
            <person name="Hijishita S."/>
            <person name="Honda M."/>
            <person name="Hosokawa S."/>
            <person name="Ichikawa Y."/>
            <person name="Idonuma A."/>
            <person name="Iijima M."/>
            <person name="Ikeda M."/>
            <person name="Ikeno M."/>
            <person name="Ito K."/>
            <person name="Ito S."/>
            <person name="Ito T."/>
            <person name="Ito Y."/>
            <person name="Ito Y."/>
            <person name="Iwabuchi A."/>
            <person name="Kamiya K."/>
            <person name="Karasawa W."/>
            <person name="Kurita K."/>
            <person name="Katagiri S."/>
            <person name="Kikuta A."/>
            <person name="Kobayashi H."/>
            <person name="Kobayashi N."/>
            <person name="Machita K."/>
            <person name="Maehara T."/>
            <person name="Masukawa M."/>
            <person name="Mizubayashi T."/>
            <person name="Mukai Y."/>
            <person name="Nagasaki H."/>
            <person name="Nagata Y."/>
            <person name="Naito S."/>
            <person name="Nakashima M."/>
            <person name="Nakama Y."/>
            <person name="Nakamichi Y."/>
            <person name="Nakamura M."/>
            <person name="Meguro A."/>
            <person name="Negishi M."/>
            <person name="Ohta I."/>
            <person name="Ohta T."/>
            <person name="Okamoto M."/>
            <person name="Ono N."/>
            <person name="Saji S."/>
            <person name="Sakaguchi M."/>
            <person name="Sakai K."/>
            <person name="Shibata M."/>
            <person name="Shimokawa T."/>
            <person name="Song J."/>
            <person name="Takazaki Y."/>
            <person name="Terasawa K."/>
            <person name="Tsugane M."/>
            <person name="Tsuji K."/>
            <person name="Ueda S."/>
            <person name="Waki K."/>
            <person name="Yamagata H."/>
            <person name="Yamamoto M."/>
            <person name="Yamamoto S."/>
            <person name="Yamane H."/>
            <person name="Yoshiki S."/>
            <person name="Yoshihara R."/>
            <person name="Yukawa K."/>
            <person name="Zhong H."/>
            <person name="Yano M."/>
            <person name="Yuan Q."/>
            <person name="Ouyang S."/>
            <person name="Liu J."/>
            <person name="Jones K.M."/>
            <person name="Gansberger K."/>
            <person name="Moffat K."/>
            <person name="Hill J."/>
            <person name="Bera J."/>
            <person name="Fadrosh D."/>
            <person name="Jin S."/>
            <person name="Johri S."/>
            <person name="Kim M."/>
            <person name="Overton L."/>
            <person name="Reardon M."/>
            <person name="Tsitrin T."/>
            <person name="Vuong H."/>
            <person name="Weaver B."/>
            <person name="Ciecko A."/>
            <person name="Tallon L."/>
            <person name="Jackson J."/>
            <person name="Pai G."/>
            <person name="Aken S.V."/>
            <person name="Utterback T."/>
            <person name="Reidmuller S."/>
            <person name="Feldblyum T."/>
            <person name="Hsiao J."/>
            <person name="Zismann V."/>
            <person name="Iobst S."/>
            <person name="de Vazeille A.R."/>
            <person name="Buell C.R."/>
            <person name="Ying K."/>
            <person name="Li Y."/>
            <person name="Lu T."/>
            <person name="Huang Y."/>
            <person name="Zhao Q."/>
            <person name="Feng Q."/>
            <person name="Zhang L."/>
            <person name="Zhu J."/>
            <person name="Weng Q."/>
            <person name="Mu J."/>
            <person name="Lu Y."/>
            <person name="Fan D."/>
            <person name="Liu Y."/>
            <person name="Guan J."/>
            <person name="Zhang Y."/>
            <person name="Yu S."/>
            <person name="Liu X."/>
            <person name="Zhang Y."/>
            <person name="Hong G."/>
            <person name="Han B."/>
            <person name="Choisne N."/>
            <person name="Demange N."/>
            <person name="Orjeda G."/>
            <person name="Samain S."/>
            <person name="Cattolico L."/>
            <person name="Pelletier E."/>
            <person name="Couloux A."/>
            <person name="Segurens B."/>
            <person name="Wincker P."/>
            <person name="D'Hont A."/>
            <person name="Scarpelli C."/>
            <person name="Weissenbach J."/>
            <person name="Salanoubat M."/>
            <person name="Quetier F."/>
            <person name="Yu Y."/>
            <person name="Kim H.R."/>
            <person name="Rambo T."/>
            <person name="Currie J."/>
            <person name="Collura K."/>
            <person name="Luo M."/>
            <person name="Yang T."/>
            <person name="Ammiraju J.S.S."/>
            <person name="Engler F."/>
            <person name="Soderlund C."/>
            <person name="Wing R.A."/>
            <person name="Palmer L.E."/>
            <person name="de la Bastide M."/>
            <person name="Spiegel L."/>
            <person name="Nascimento L."/>
            <person name="Zutavern T."/>
            <person name="O'Shaughnessy A."/>
            <person name="Dike S."/>
            <person name="Dedhia N."/>
            <person name="Preston R."/>
            <person name="Balija V."/>
            <person name="McCombie W.R."/>
            <person name="Chow T."/>
            <person name="Chen H."/>
            <person name="Chung M."/>
            <person name="Chen C."/>
            <person name="Shaw J."/>
            <person name="Wu H."/>
            <person name="Hsiao K."/>
            <person name="Chao Y."/>
            <person name="Chu M."/>
            <person name="Cheng C."/>
            <person name="Hour A."/>
            <person name="Lee P."/>
            <person name="Lin S."/>
            <person name="Lin Y."/>
            <person name="Liou J."/>
            <person name="Liu S."/>
            <person name="Hsing Y."/>
            <person name="Raghuvanshi S."/>
            <person name="Mohanty A."/>
            <person name="Bharti A.K."/>
            <person name="Gaur A."/>
            <person name="Gupta V."/>
            <person name="Kumar D."/>
            <person name="Ravi V."/>
            <person name="Vij S."/>
            <person name="Kapur A."/>
            <person name="Khurana P."/>
            <person name="Khurana P."/>
            <person name="Khurana J.P."/>
            <person name="Tyagi A.K."/>
            <person name="Gaikwad K."/>
            <person name="Singh A."/>
            <person name="Dalal V."/>
            <person name="Srivastava S."/>
            <person name="Dixit A."/>
            <person name="Pal A.K."/>
            <person name="Ghazi I.A."/>
            <person name="Yadav M."/>
            <person name="Pandit A."/>
            <person name="Bhargava A."/>
            <person name="Sureshbabu K."/>
            <person name="Batra K."/>
            <person name="Sharma T.R."/>
            <person name="Mohapatra T."/>
            <person name="Singh N.K."/>
            <person name="Messing J."/>
            <person name="Nelson A.B."/>
            <person name="Fuks G."/>
            <person name="Kavchok S."/>
            <person name="Keizer G."/>
            <person name="Linton E."/>
            <person name="Llaca V."/>
            <person name="Song R."/>
            <person name="Tanyolac B."/>
            <person name="Young S."/>
            <person name="Ho-Il K."/>
            <person name="Hahn J.H."/>
            <person name="Sangsakoo G."/>
            <person name="Vanavichit A."/>
            <person name="de Mattos Luiz.A.T."/>
            <person name="Zimmer P.D."/>
            <person name="Malone G."/>
            <person name="Dellagostin O."/>
            <person name="de Oliveira A.C."/>
            <person name="Bevan M."/>
            <person name="Bancroft I."/>
            <person name="Minx P."/>
            <person name="Cordum H."/>
            <person name="Wilson R."/>
            <person name="Cheng Z."/>
            <person name="Jin W."/>
            <person name="Jiang J."/>
            <person name="Leong S.A."/>
            <person name="Iwama H."/>
            <person name="Gojobori T."/>
            <person name="Itoh T."/>
            <person name="Niimura Y."/>
            <person name="Fujii Y."/>
            <person name="Habara T."/>
            <person name="Sakai H."/>
            <person name="Sato Y."/>
            <person name="Wilson G."/>
            <person name="Kumar K."/>
            <person name="McCouch S."/>
            <person name="Juretic N."/>
            <person name="Hoen D."/>
            <person name="Wright S."/>
            <person name="Bruskiewich R."/>
            <person name="Bureau T."/>
            <person name="Miyao A."/>
            <person name="Hirochika H."/>
            <person name="Nishikawa T."/>
            <person name="Kadowaki K."/>
            <person name="Sugiura M."/>
            <person name="Burr B."/>
            <person name="Sasaki T."/>
        </authorList>
    </citation>
    <scope>NUCLEOTIDE SEQUENCE [LARGE SCALE GENOMIC DNA]</scope>
    <source>
        <strain evidence="2">cv. Nipponbare</strain>
    </source>
</reference>
<accession>C7IY76</accession>